<evidence type="ECO:0000256" key="1">
    <source>
        <dbReference type="SAM" id="SignalP"/>
    </source>
</evidence>
<evidence type="ECO:0000313" key="3">
    <source>
        <dbReference type="Proteomes" id="UP001210770"/>
    </source>
</evidence>
<keyword evidence="1" id="KW-0732">Signal</keyword>
<dbReference type="Proteomes" id="UP001210770">
    <property type="component" value="Chromosome"/>
</dbReference>
<feature type="chain" id="PRO_5044027743" evidence="1">
    <location>
        <begin position="22"/>
        <end position="88"/>
    </location>
</feature>
<dbReference type="AlphaFoldDB" id="A0AAX3LRB3"/>
<evidence type="ECO:0000313" key="2">
    <source>
        <dbReference type="EMBL" id="WCE71211.1"/>
    </source>
</evidence>
<name>A0AAX3LRB3_9RHOB</name>
<dbReference type="RefSeq" id="WP_271689371.1">
    <property type="nucleotide sequence ID" value="NZ_CP116423.1"/>
</dbReference>
<sequence length="88" mass="9329">MKKTLATTALILATAGSAAFAQGMEGQQIGYNDKADAGVSYSSRNDAVDNVKLDIFNSGTFRAEDTSDVTVTVFPAAQDAEKVNRFPH</sequence>
<accession>A0AAX3LRB3</accession>
<feature type="signal peptide" evidence="1">
    <location>
        <begin position="1"/>
        <end position="21"/>
    </location>
</feature>
<protein>
    <submittedName>
        <fullName evidence="2">Tryptophan synthase subunit beta</fullName>
    </submittedName>
</protein>
<dbReference type="EMBL" id="CP116423">
    <property type="protein sequence ID" value="WCE71211.1"/>
    <property type="molecule type" value="Genomic_DNA"/>
</dbReference>
<reference evidence="2" key="1">
    <citation type="submission" date="2023-01" db="EMBL/GenBank/DDBJ databases">
        <title>Comparative genomic analysis of cold water coral derived Sulfitobacter faviae: insights into their metabolism and habitat adaptation.</title>
        <authorList>
            <person name="Guo Y."/>
            <person name="Lin S."/>
            <person name="Huang Z."/>
            <person name="Tang K."/>
            <person name="Wang X."/>
        </authorList>
    </citation>
    <scope>NUCLEOTIDE SEQUENCE</scope>
    <source>
        <strain evidence="2">SCSIO W_1865</strain>
    </source>
</reference>
<gene>
    <name evidence="2" type="ORF">PL336_05010</name>
</gene>
<organism evidence="2 3">
    <name type="scientific">Sulfitobacter faviae</name>
    <dbReference type="NCBI Taxonomy" id="1775881"/>
    <lineage>
        <taxon>Bacteria</taxon>
        <taxon>Pseudomonadati</taxon>
        <taxon>Pseudomonadota</taxon>
        <taxon>Alphaproteobacteria</taxon>
        <taxon>Rhodobacterales</taxon>
        <taxon>Roseobacteraceae</taxon>
        <taxon>Sulfitobacter</taxon>
    </lineage>
</organism>
<proteinExistence type="predicted"/>